<dbReference type="CDD" id="cd00038">
    <property type="entry name" value="CAP_ED"/>
    <property type="match status" value="1"/>
</dbReference>
<dbReference type="InterPro" id="IPR018490">
    <property type="entry name" value="cNMP-bd_dom_sf"/>
</dbReference>
<dbReference type="InterPro" id="IPR000595">
    <property type="entry name" value="cNMP-bd_dom"/>
</dbReference>
<feature type="domain" description="Cyclic nucleotide-binding" evidence="1">
    <location>
        <begin position="11"/>
        <end position="67"/>
    </location>
</feature>
<dbReference type="Proteomes" id="UP000293952">
    <property type="component" value="Unassembled WGS sequence"/>
</dbReference>
<evidence type="ECO:0000313" key="3">
    <source>
        <dbReference type="Proteomes" id="UP000293952"/>
    </source>
</evidence>
<sequence length="192" mass="22279">MENTLVEMMSSFIDLSDEEKQGILDAFPIKTYSKGTVLLKENQIAKDAYLVIKGCIREYSIDDGEEKTKNFYTEFQSAVNFESMANNKPSKYYFTCAEETTIGILNAEKENDLYKKFPRFGEVCRVEMEKMLGSNQEEMSIFINSTPKERYLNLLKNRPDLIQRVPQYQLASYLGIKPETLSRIRKRVSLDD</sequence>
<dbReference type="AlphaFoldDB" id="A0A4Q4KKE4"/>
<dbReference type="EMBL" id="SETE01000003">
    <property type="protein sequence ID" value="RYM33772.1"/>
    <property type="molecule type" value="Genomic_DNA"/>
</dbReference>
<dbReference type="Pfam" id="PF00027">
    <property type="entry name" value="cNMP_binding"/>
    <property type="match status" value="1"/>
</dbReference>
<protein>
    <submittedName>
        <fullName evidence="2">Crp/Fnr family transcriptional regulator</fullName>
    </submittedName>
</protein>
<reference evidence="2 3" key="1">
    <citation type="submission" date="2019-02" db="EMBL/GenBank/DDBJ databases">
        <title>Genome sequence of the sea-ice species Brumimicrobium glaciale.</title>
        <authorList>
            <person name="Bowman J.P."/>
        </authorList>
    </citation>
    <scope>NUCLEOTIDE SEQUENCE [LARGE SCALE GENOMIC DNA]</scope>
    <source>
        <strain evidence="2 3">IC156</strain>
    </source>
</reference>
<name>A0A4Q4KKE4_9FLAO</name>
<evidence type="ECO:0000259" key="1">
    <source>
        <dbReference type="PROSITE" id="PS50042"/>
    </source>
</evidence>
<accession>A0A4Q4KKE4</accession>
<evidence type="ECO:0000313" key="2">
    <source>
        <dbReference type="EMBL" id="RYM33772.1"/>
    </source>
</evidence>
<dbReference type="SUPFAM" id="SSF51206">
    <property type="entry name" value="cAMP-binding domain-like"/>
    <property type="match status" value="1"/>
</dbReference>
<keyword evidence="3" id="KW-1185">Reference proteome</keyword>
<organism evidence="2 3">
    <name type="scientific">Brumimicrobium glaciale</name>
    <dbReference type="NCBI Taxonomy" id="200475"/>
    <lineage>
        <taxon>Bacteria</taxon>
        <taxon>Pseudomonadati</taxon>
        <taxon>Bacteroidota</taxon>
        <taxon>Flavobacteriia</taxon>
        <taxon>Flavobacteriales</taxon>
        <taxon>Crocinitomicaceae</taxon>
        <taxon>Brumimicrobium</taxon>
    </lineage>
</organism>
<gene>
    <name evidence="2" type="ORF">ERX46_07330</name>
</gene>
<comment type="caution">
    <text evidence="2">The sequence shown here is derived from an EMBL/GenBank/DDBJ whole genome shotgun (WGS) entry which is preliminary data.</text>
</comment>
<proteinExistence type="predicted"/>
<dbReference type="RefSeq" id="WP_130093213.1">
    <property type="nucleotide sequence ID" value="NZ_SETE01000003.1"/>
</dbReference>
<dbReference type="OrthoDB" id="1092431at2"/>
<dbReference type="Gene3D" id="2.60.120.10">
    <property type="entry name" value="Jelly Rolls"/>
    <property type="match status" value="1"/>
</dbReference>
<dbReference type="InterPro" id="IPR014710">
    <property type="entry name" value="RmlC-like_jellyroll"/>
</dbReference>
<dbReference type="PROSITE" id="PS50042">
    <property type="entry name" value="CNMP_BINDING_3"/>
    <property type="match status" value="1"/>
</dbReference>